<reference evidence="2 3" key="1">
    <citation type="submission" date="2017-06" db="EMBL/GenBank/DDBJ databases">
        <title>Complete genome sequence of Shewanella marisflavi EP1 associated with anaerobic 2,4-dinitrotoluene reduction and salt tolerance.</title>
        <authorList>
            <person name="Huang J."/>
        </authorList>
    </citation>
    <scope>NUCLEOTIDE SEQUENCE [LARGE SCALE GENOMIC DNA]</scope>
    <source>
        <strain evidence="2 3">EP1</strain>
    </source>
</reference>
<dbReference type="Proteomes" id="UP000198233">
    <property type="component" value="Chromosome"/>
</dbReference>
<dbReference type="InterPro" id="IPR005186">
    <property type="entry name" value="FlaG"/>
</dbReference>
<protein>
    <submittedName>
        <fullName evidence="2">Flagellar biosynthesis protein FlaG</fullName>
    </submittedName>
</protein>
<evidence type="ECO:0000313" key="2">
    <source>
        <dbReference type="EMBL" id="ASJ98668.1"/>
    </source>
</evidence>
<keyword evidence="2" id="KW-0282">Flagellum</keyword>
<feature type="region of interest" description="Disordered" evidence="1">
    <location>
        <begin position="1"/>
        <end position="37"/>
    </location>
</feature>
<evidence type="ECO:0000256" key="1">
    <source>
        <dbReference type="SAM" id="MobiDB-lite"/>
    </source>
</evidence>
<dbReference type="SUPFAM" id="SSF160214">
    <property type="entry name" value="FlaG-like"/>
    <property type="match status" value="1"/>
</dbReference>
<dbReference type="EMBL" id="CP022272">
    <property type="protein sequence ID" value="ASJ98668.1"/>
    <property type="molecule type" value="Genomic_DNA"/>
</dbReference>
<dbReference type="AlphaFoldDB" id="A0AAC9U3J4"/>
<feature type="compositionally biased region" description="Basic and acidic residues" evidence="1">
    <location>
        <begin position="1"/>
        <end position="18"/>
    </location>
</feature>
<dbReference type="PANTHER" id="PTHR37166:SF1">
    <property type="entry name" value="PROTEIN FLAG"/>
    <property type="match status" value="1"/>
</dbReference>
<keyword evidence="2" id="KW-0969">Cilium</keyword>
<dbReference type="PANTHER" id="PTHR37166">
    <property type="entry name" value="PROTEIN FLAG"/>
    <property type="match status" value="1"/>
</dbReference>
<gene>
    <name evidence="2" type="ORF">CFF01_12715</name>
</gene>
<keyword evidence="2" id="KW-0966">Cell projection</keyword>
<dbReference type="InterPro" id="IPR035924">
    <property type="entry name" value="FlaG-like_sf"/>
</dbReference>
<sequence length="122" mass="13172">MPSQRKDSLAHMVDKKAELVSPPLADEGIQSAGDTERSVSQVNQVSKADAEELNQAVNDIAASMSLMQKGLAFNIDEDSGLQVVKVIDVQSGDLIRQIPNEEALEIARKLNEVAGLLMKTEV</sequence>
<dbReference type="KEGG" id="smav:CFF01_12715"/>
<organism evidence="2 3">
    <name type="scientific">Shewanella marisflavi</name>
    <dbReference type="NCBI Taxonomy" id="260364"/>
    <lineage>
        <taxon>Bacteria</taxon>
        <taxon>Pseudomonadati</taxon>
        <taxon>Pseudomonadota</taxon>
        <taxon>Gammaproteobacteria</taxon>
        <taxon>Alteromonadales</taxon>
        <taxon>Shewanellaceae</taxon>
        <taxon>Shewanella</taxon>
    </lineage>
</organism>
<evidence type="ECO:0000313" key="3">
    <source>
        <dbReference type="Proteomes" id="UP000198233"/>
    </source>
</evidence>
<proteinExistence type="predicted"/>
<dbReference type="Gene3D" id="3.30.160.170">
    <property type="entry name" value="FlaG-like"/>
    <property type="match status" value="1"/>
</dbReference>
<accession>A0AAC9U3J4</accession>
<dbReference type="Pfam" id="PF03646">
    <property type="entry name" value="FlaG"/>
    <property type="match status" value="1"/>
</dbReference>
<name>A0AAC9U3J4_9GAMM</name>